<dbReference type="OrthoDB" id="661223at2"/>
<protein>
    <submittedName>
        <fullName evidence="1">Uncharacterized protein</fullName>
    </submittedName>
</protein>
<accession>A0A2U1F7Q3</accession>
<evidence type="ECO:0000313" key="2">
    <source>
        <dbReference type="Proteomes" id="UP000245639"/>
    </source>
</evidence>
<comment type="caution">
    <text evidence="1">The sequence shown here is derived from an EMBL/GenBank/DDBJ whole genome shotgun (WGS) entry which is preliminary data.</text>
</comment>
<organism evidence="1 2">
    <name type="scientific">Actinomycetospora cinnamomea</name>
    <dbReference type="NCBI Taxonomy" id="663609"/>
    <lineage>
        <taxon>Bacteria</taxon>
        <taxon>Bacillati</taxon>
        <taxon>Actinomycetota</taxon>
        <taxon>Actinomycetes</taxon>
        <taxon>Pseudonocardiales</taxon>
        <taxon>Pseudonocardiaceae</taxon>
        <taxon>Actinomycetospora</taxon>
    </lineage>
</organism>
<dbReference type="Proteomes" id="UP000245639">
    <property type="component" value="Unassembled WGS sequence"/>
</dbReference>
<reference evidence="1 2" key="1">
    <citation type="submission" date="2018-04" db="EMBL/GenBank/DDBJ databases">
        <title>Genomic Encyclopedia of Type Strains, Phase IV (KMG-IV): sequencing the most valuable type-strain genomes for metagenomic binning, comparative biology and taxonomic classification.</title>
        <authorList>
            <person name="Goeker M."/>
        </authorList>
    </citation>
    <scope>NUCLEOTIDE SEQUENCE [LARGE SCALE GENOMIC DNA]</scope>
    <source>
        <strain evidence="1 2">DSM 45771</strain>
    </source>
</reference>
<evidence type="ECO:0000313" key="1">
    <source>
        <dbReference type="EMBL" id="PVZ08198.1"/>
    </source>
</evidence>
<dbReference type="EMBL" id="QEKW01000009">
    <property type="protein sequence ID" value="PVZ08198.1"/>
    <property type="molecule type" value="Genomic_DNA"/>
</dbReference>
<name>A0A2U1F7Q3_9PSEU</name>
<sequence>MTAFPGTPRLTRGGLVLLDPATGAVTRVVAFQYNPDTLTRTLEPQGAGDQAGDQAGDRLEALRLTGPPRETVRLEAELDATEALETPERFADVAEHGLLPALAALETIVSPSAAAVRAAHAQADAGILEIAPVEAPLSLFVWGRGRVLPVRITELGVTEEGFDTGLNPIRARVTLGLRVLSLDDLPAAHRGGALWLLAQQQKERLAAGVRGVSLGALGLTGIPGV</sequence>
<dbReference type="AlphaFoldDB" id="A0A2U1F7Q3"/>
<dbReference type="RefSeq" id="WP_116709440.1">
    <property type="nucleotide sequence ID" value="NZ_QEKW01000009.1"/>
</dbReference>
<proteinExistence type="predicted"/>
<keyword evidence="2" id="KW-1185">Reference proteome</keyword>
<gene>
    <name evidence="1" type="ORF">C8D89_10981</name>
</gene>